<accession>A0AAD1RT89</accession>
<dbReference type="AlphaFoldDB" id="A0AAD1RT89"/>
<evidence type="ECO:0000313" key="10">
    <source>
        <dbReference type="EMBL" id="CAH2277023.1"/>
    </source>
</evidence>
<dbReference type="PANTHER" id="PTHR11848:SF19">
    <property type="entry name" value="GROWTH_DIFFERENTIATION FACTOR 9"/>
    <property type="match status" value="1"/>
</dbReference>
<gene>
    <name evidence="10" type="ORF">PECUL_23A004857</name>
</gene>
<dbReference type="PROSITE" id="PS51362">
    <property type="entry name" value="TGF_BETA_2"/>
    <property type="match status" value="1"/>
</dbReference>
<dbReference type="Pfam" id="PF00019">
    <property type="entry name" value="TGF_beta"/>
    <property type="match status" value="1"/>
</dbReference>
<dbReference type="GO" id="GO:0005125">
    <property type="term" value="F:cytokine activity"/>
    <property type="evidence" value="ECO:0007669"/>
    <property type="project" value="TreeGrafter"/>
</dbReference>
<evidence type="ECO:0000256" key="1">
    <source>
        <dbReference type="ARBA" id="ARBA00004613"/>
    </source>
</evidence>
<organism evidence="10 11">
    <name type="scientific">Pelobates cultripes</name>
    <name type="common">Western spadefoot toad</name>
    <dbReference type="NCBI Taxonomy" id="61616"/>
    <lineage>
        <taxon>Eukaryota</taxon>
        <taxon>Metazoa</taxon>
        <taxon>Chordata</taxon>
        <taxon>Craniata</taxon>
        <taxon>Vertebrata</taxon>
        <taxon>Euteleostomi</taxon>
        <taxon>Amphibia</taxon>
        <taxon>Batrachia</taxon>
        <taxon>Anura</taxon>
        <taxon>Pelobatoidea</taxon>
        <taxon>Pelobatidae</taxon>
        <taxon>Pelobates</taxon>
    </lineage>
</organism>
<reference evidence="10" key="1">
    <citation type="submission" date="2022-03" db="EMBL/GenBank/DDBJ databases">
        <authorList>
            <person name="Alioto T."/>
            <person name="Alioto T."/>
            <person name="Gomez Garrido J."/>
        </authorList>
    </citation>
    <scope>NUCLEOTIDE SEQUENCE</scope>
</reference>
<keyword evidence="4" id="KW-0732">Signal</keyword>
<feature type="domain" description="TGF-beta family profile" evidence="9">
    <location>
        <begin position="298"/>
        <end position="434"/>
    </location>
</feature>
<proteinExistence type="inferred from homology"/>
<sequence length="434" mass="50442">METNTKIAIPIMYDIEIQVPRQIKGHLVCSIPIYKDGSGLQYNTEAYNLLPPLLKELSQRPGLTVGMPVPQSIAIKYMKRLYKMSATKEGIPKVHESPEYNTVRLFTPRTECKPTHKVERKDVLQSMDLTFNVGRVSALEQNLQSFLLYSVSKQYSSSNLTCTCSVEILDHDDTSPVCPHVPHFFQFQLRSRQRWVELDMTSFLQPHISNNKQNIHLTLNLTCLKNSQPYAFGMERPFKISRSPPCLLLYLNDTSHKAYHRKRKFEVAEPAAWYEQGRLISNFIDELGGGLQLAQSSRHRRDEDSVVEEEETISETFNFSEYIKRFVYHQHECELHQFRLRFSQLNWDKWILAPHHYSPDYCKGECPRVVGHRYGSPVHTIVQNIIYEKLDSTIPRPSCVPSEYRPMSVLIVEPDNSITYKEYQDMIATKCTCR</sequence>
<dbReference type="GO" id="GO:0008083">
    <property type="term" value="F:growth factor activity"/>
    <property type="evidence" value="ECO:0007669"/>
    <property type="project" value="UniProtKB-KW"/>
</dbReference>
<dbReference type="GO" id="GO:0005615">
    <property type="term" value="C:extracellular space"/>
    <property type="evidence" value="ECO:0007669"/>
    <property type="project" value="TreeGrafter"/>
</dbReference>
<evidence type="ECO:0000256" key="5">
    <source>
        <dbReference type="ARBA" id="ARBA00023030"/>
    </source>
</evidence>
<keyword evidence="3" id="KW-0964">Secreted</keyword>
<comment type="similarity">
    <text evidence="2 8">Belongs to the TGF-beta family.</text>
</comment>
<dbReference type="InterPro" id="IPR017948">
    <property type="entry name" value="TGFb_CS"/>
</dbReference>
<dbReference type="PROSITE" id="PS00250">
    <property type="entry name" value="TGF_BETA_1"/>
    <property type="match status" value="1"/>
</dbReference>
<dbReference type="FunFam" id="2.10.90.10:FF:000012">
    <property type="entry name" value="Growth/differentiation factor 9 (Predicted)"/>
    <property type="match status" value="1"/>
</dbReference>
<dbReference type="InterPro" id="IPR001839">
    <property type="entry name" value="TGF-b_C"/>
</dbReference>
<evidence type="ECO:0000256" key="4">
    <source>
        <dbReference type="ARBA" id="ARBA00022729"/>
    </source>
</evidence>
<dbReference type="PANTHER" id="PTHR11848">
    <property type="entry name" value="TGF-BETA FAMILY"/>
    <property type="match status" value="1"/>
</dbReference>
<evidence type="ECO:0000256" key="3">
    <source>
        <dbReference type="ARBA" id="ARBA00022525"/>
    </source>
</evidence>
<dbReference type="SUPFAM" id="SSF57501">
    <property type="entry name" value="Cystine-knot cytokines"/>
    <property type="match status" value="1"/>
</dbReference>
<dbReference type="InterPro" id="IPR015615">
    <property type="entry name" value="TGF-beta-rel"/>
</dbReference>
<keyword evidence="6" id="KW-1015">Disulfide bond</keyword>
<evidence type="ECO:0000256" key="2">
    <source>
        <dbReference type="ARBA" id="ARBA00006656"/>
    </source>
</evidence>
<dbReference type="Gene3D" id="2.10.90.10">
    <property type="entry name" value="Cystine-knot cytokines"/>
    <property type="match status" value="1"/>
</dbReference>
<keyword evidence="5 8" id="KW-0339">Growth factor</keyword>
<evidence type="ECO:0000256" key="6">
    <source>
        <dbReference type="ARBA" id="ARBA00023157"/>
    </source>
</evidence>
<evidence type="ECO:0000256" key="7">
    <source>
        <dbReference type="ARBA" id="ARBA00023180"/>
    </source>
</evidence>
<dbReference type="SMART" id="SM00204">
    <property type="entry name" value="TGFB"/>
    <property type="match status" value="1"/>
</dbReference>
<protein>
    <submittedName>
        <fullName evidence="10">Growth differentiation factor 9</fullName>
    </submittedName>
</protein>
<evidence type="ECO:0000313" key="11">
    <source>
        <dbReference type="Proteomes" id="UP001295444"/>
    </source>
</evidence>
<keyword evidence="7" id="KW-0325">Glycoprotein</keyword>
<evidence type="ECO:0000256" key="8">
    <source>
        <dbReference type="RuleBase" id="RU000354"/>
    </source>
</evidence>
<dbReference type="EMBL" id="OW240914">
    <property type="protein sequence ID" value="CAH2277023.1"/>
    <property type="molecule type" value="Genomic_DNA"/>
</dbReference>
<keyword evidence="11" id="KW-1185">Reference proteome</keyword>
<dbReference type="Proteomes" id="UP001295444">
    <property type="component" value="Chromosome 03"/>
</dbReference>
<evidence type="ECO:0000259" key="9">
    <source>
        <dbReference type="PROSITE" id="PS51362"/>
    </source>
</evidence>
<dbReference type="InterPro" id="IPR029034">
    <property type="entry name" value="Cystine-knot_cytokine"/>
</dbReference>
<comment type="subcellular location">
    <subcellularLocation>
        <location evidence="1">Secreted</location>
    </subcellularLocation>
</comment>
<name>A0AAD1RT89_PELCU</name>